<proteinExistence type="predicted"/>
<name>A0A061R7K9_9CHLO</name>
<evidence type="ECO:0000256" key="1">
    <source>
        <dbReference type="SAM" id="MobiDB-lite"/>
    </source>
</evidence>
<reference evidence="2" key="1">
    <citation type="submission" date="2014-05" db="EMBL/GenBank/DDBJ databases">
        <title>The transcriptome of the halophilic microalga Tetraselmis sp. GSL018 isolated from the Great Salt Lake, Utah.</title>
        <authorList>
            <person name="Jinkerson R.E."/>
            <person name="D'Adamo S."/>
            <person name="Posewitz M.C."/>
        </authorList>
    </citation>
    <scope>NUCLEOTIDE SEQUENCE</scope>
    <source>
        <strain evidence="2">GSL018</strain>
    </source>
</reference>
<feature type="compositionally biased region" description="Low complexity" evidence="1">
    <location>
        <begin position="97"/>
        <end position="108"/>
    </location>
</feature>
<gene>
    <name evidence="2" type="ORF">TSPGSL018_9824</name>
</gene>
<sequence>EDSAPLSGRGGPARSLASYTAPRQSLGSDTALGEPGSQRLVEGVSAEIAALTDSRSGSCTLRAVRISDFLLTPVGSAAGKGSAGGGAMMLPPLDADAPTSPAPEAAAGGEEERSGPGSGTGPEAPGLEPGAERGARQKSAGMKKQFPISSCCLPSCDLLSGRIVEAAAGSSAPRRRPRGAAAVPPLCLSGLTPRSASSGLPALSTSWRSRAHAATARPRLSFGGGLGRAALPLLPGKESVPSQTTLQTARASVEQGRVPVSSLPLEGDAGHRRTRRRGPSNFSRVQIARVRSGSSLSLSASLRRRSSKRGTGG</sequence>
<accession>A0A061R7K9</accession>
<feature type="region of interest" description="Disordered" evidence="1">
    <location>
        <begin position="80"/>
        <end position="149"/>
    </location>
</feature>
<dbReference type="AlphaFoldDB" id="A0A061R7K9"/>
<protein>
    <submittedName>
        <fullName evidence="2">Uncharacterized protein</fullName>
    </submittedName>
</protein>
<organism evidence="2">
    <name type="scientific">Tetraselmis sp. GSL018</name>
    <dbReference type="NCBI Taxonomy" id="582737"/>
    <lineage>
        <taxon>Eukaryota</taxon>
        <taxon>Viridiplantae</taxon>
        <taxon>Chlorophyta</taxon>
        <taxon>core chlorophytes</taxon>
        <taxon>Chlorodendrophyceae</taxon>
        <taxon>Chlorodendrales</taxon>
        <taxon>Chlorodendraceae</taxon>
        <taxon>Tetraselmis</taxon>
    </lineage>
</organism>
<feature type="compositionally biased region" description="Polar residues" evidence="1">
    <location>
        <begin position="17"/>
        <end position="28"/>
    </location>
</feature>
<feature type="region of interest" description="Disordered" evidence="1">
    <location>
        <begin position="1"/>
        <end position="37"/>
    </location>
</feature>
<feature type="non-terminal residue" evidence="2">
    <location>
        <position position="1"/>
    </location>
</feature>
<feature type="compositionally biased region" description="Polar residues" evidence="1">
    <location>
        <begin position="240"/>
        <end position="250"/>
    </location>
</feature>
<feature type="region of interest" description="Disordered" evidence="1">
    <location>
        <begin position="233"/>
        <end position="288"/>
    </location>
</feature>
<dbReference type="EMBL" id="GBEZ01018465">
    <property type="protein sequence ID" value="JAC67973.1"/>
    <property type="molecule type" value="Transcribed_RNA"/>
</dbReference>
<evidence type="ECO:0000313" key="2">
    <source>
        <dbReference type="EMBL" id="JAC67973.1"/>
    </source>
</evidence>